<keyword evidence="2" id="KW-1185">Reference proteome</keyword>
<sequence>MQHNNASRSLADLTGTEPHVLYQVGQNVAALQSHLSRQPSLRIVLLRMTPPMVMAIHGQRLMRPSSPLRLDSDMSHRSHLNTLMHAELGVHSVSPASILQAGKVFEIRGADLERISEATRAVAAARDVELQTDGAKRRGILARLKPAVGSRKPGVQSAMTGLLEVISEARGHQLDSDHFSASAEQINWEDV</sequence>
<dbReference type="AlphaFoldDB" id="C1CYC9"/>
<gene>
    <name evidence="1" type="ordered locus">Deide_01433</name>
</gene>
<name>C1CYC9_DEIDV</name>
<organism evidence="1 2">
    <name type="scientific">Deinococcus deserti (strain DSM 17065 / CIP 109153 / LMG 22923 / VCD115)</name>
    <dbReference type="NCBI Taxonomy" id="546414"/>
    <lineage>
        <taxon>Bacteria</taxon>
        <taxon>Thermotogati</taxon>
        <taxon>Deinococcota</taxon>
        <taxon>Deinococci</taxon>
        <taxon>Deinococcales</taxon>
        <taxon>Deinococcaceae</taxon>
        <taxon>Deinococcus</taxon>
    </lineage>
</organism>
<accession>C1CYC9</accession>
<dbReference type="Proteomes" id="UP000002208">
    <property type="component" value="Chromosome"/>
</dbReference>
<dbReference type="HOGENOM" id="CLU_1419393_0_0_0"/>
<dbReference type="PaxDb" id="546414-Deide_01433"/>
<dbReference type="EMBL" id="CP001114">
    <property type="protein sequence ID" value="ACO44950.1"/>
    <property type="molecule type" value="Genomic_DNA"/>
</dbReference>
<evidence type="ECO:0000313" key="2">
    <source>
        <dbReference type="Proteomes" id="UP000002208"/>
    </source>
</evidence>
<protein>
    <submittedName>
        <fullName evidence="1">Uncharacterized protein</fullName>
    </submittedName>
</protein>
<reference evidence="1 2" key="1">
    <citation type="journal article" date="2009" name="PLoS Genet.">
        <title>Alliance of proteomics and genomics to unravel the specificities of Sahara bacterium Deinococcus deserti.</title>
        <authorList>
            <person name="de Groot A."/>
            <person name="Dulermo R."/>
            <person name="Ortet P."/>
            <person name="Blanchard L."/>
            <person name="Guerin P."/>
            <person name="Fernandez B."/>
            <person name="Vacherie B."/>
            <person name="Dossat C."/>
            <person name="Jolivet E."/>
            <person name="Siguier P."/>
            <person name="Chandler M."/>
            <person name="Barakat M."/>
            <person name="Dedieu A."/>
            <person name="Barbe V."/>
            <person name="Heulin T."/>
            <person name="Sommer S."/>
            <person name="Achouak W."/>
            <person name="Armengaud J."/>
        </authorList>
    </citation>
    <scope>NUCLEOTIDE SEQUENCE [LARGE SCALE GENOMIC DNA]</scope>
    <source>
        <strain evidence="2">DSM 17065 / CIP 109153 / LMG 22923 / VCD115</strain>
    </source>
</reference>
<dbReference type="KEGG" id="ddr:Deide_01433"/>
<evidence type="ECO:0000313" key="1">
    <source>
        <dbReference type="EMBL" id="ACO44950.1"/>
    </source>
</evidence>
<proteinExistence type="predicted"/>